<name>A0AA36H2E4_CYLNA</name>
<dbReference type="InterPro" id="IPR016186">
    <property type="entry name" value="C-type_lectin-like/link_sf"/>
</dbReference>
<feature type="domain" description="C-type lectin" evidence="2">
    <location>
        <begin position="37"/>
        <end position="150"/>
    </location>
</feature>
<proteinExistence type="predicted"/>
<dbReference type="AlphaFoldDB" id="A0AA36H2E4"/>
<reference evidence="3" key="1">
    <citation type="submission" date="2023-07" db="EMBL/GenBank/DDBJ databases">
        <authorList>
            <consortium name="CYATHOMIX"/>
        </authorList>
    </citation>
    <scope>NUCLEOTIDE SEQUENCE</scope>
    <source>
        <strain evidence="3">N/A</strain>
    </source>
</reference>
<evidence type="ECO:0000313" key="3">
    <source>
        <dbReference type="EMBL" id="CAJ0602444.1"/>
    </source>
</evidence>
<dbReference type="InterPro" id="IPR050111">
    <property type="entry name" value="C-type_lectin/snaclec_domain"/>
</dbReference>
<evidence type="ECO:0000256" key="1">
    <source>
        <dbReference type="SAM" id="Phobius"/>
    </source>
</evidence>
<dbReference type="PANTHER" id="PTHR22803">
    <property type="entry name" value="MANNOSE, PHOSPHOLIPASE, LECTIN RECEPTOR RELATED"/>
    <property type="match status" value="1"/>
</dbReference>
<dbReference type="Pfam" id="PF00059">
    <property type="entry name" value="Lectin_C"/>
    <property type="match status" value="2"/>
</dbReference>
<dbReference type="Gene3D" id="3.10.100.10">
    <property type="entry name" value="Mannose-Binding Protein A, subunit A"/>
    <property type="match status" value="2"/>
</dbReference>
<sequence>MLRFDKKSAESMRWQLLFYVLPLTLATCPFGYIYQQQNNRCYKFVTAKQAFYMAEESCQETSSHLISIYSSSENTWLSQYAMQQGIKGPFYTGLNRLMKDQWSWTDGNSVNYTRWAPGEPKVNAQCAAENSTDGSWITVSCSTAYSYVCAQASTDPPVSTCPTPPTPQPCPTAPPVPSHCPSEWTYYSKTNSCYKHFLNAAFDQAETVCTSTGGHLVSIHSEEENTFISSLTHMGIEYKNEKQLTWIGLRKPNYPPNATWAWSDGSALDYLNWAKGKPEDITGLQNCAQMYTDSLNRNPAGDADFRRWNDVQCAETMRAYVCKQPALN</sequence>
<accession>A0AA36H2E4</accession>
<gene>
    <name evidence="3" type="ORF">CYNAS_LOCUS14427</name>
</gene>
<feature type="transmembrane region" description="Helical" evidence="1">
    <location>
        <begin position="16"/>
        <end position="34"/>
    </location>
</feature>
<evidence type="ECO:0000313" key="4">
    <source>
        <dbReference type="Proteomes" id="UP001176961"/>
    </source>
</evidence>
<keyword evidence="1" id="KW-1133">Transmembrane helix</keyword>
<feature type="domain" description="C-type lectin" evidence="2">
    <location>
        <begin position="189"/>
        <end position="313"/>
    </location>
</feature>
<organism evidence="3 4">
    <name type="scientific">Cylicocyclus nassatus</name>
    <name type="common">Nematode worm</name>
    <dbReference type="NCBI Taxonomy" id="53992"/>
    <lineage>
        <taxon>Eukaryota</taxon>
        <taxon>Metazoa</taxon>
        <taxon>Ecdysozoa</taxon>
        <taxon>Nematoda</taxon>
        <taxon>Chromadorea</taxon>
        <taxon>Rhabditida</taxon>
        <taxon>Rhabditina</taxon>
        <taxon>Rhabditomorpha</taxon>
        <taxon>Strongyloidea</taxon>
        <taxon>Strongylidae</taxon>
        <taxon>Cylicocyclus</taxon>
    </lineage>
</organism>
<dbReference type="SUPFAM" id="SSF56436">
    <property type="entry name" value="C-type lectin-like"/>
    <property type="match status" value="2"/>
</dbReference>
<dbReference type="PROSITE" id="PS50041">
    <property type="entry name" value="C_TYPE_LECTIN_2"/>
    <property type="match status" value="2"/>
</dbReference>
<dbReference type="EMBL" id="CATQJL010000305">
    <property type="protein sequence ID" value="CAJ0602444.1"/>
    <property type="molecule type" value="Genomic_DNA"/>
</dbReference>
<evidence type="ECO:0000259" key="2">
    <source>
        <dbReference type="PROSITE" id="PS50041"/>
    </source>
</evidence>
<keyword evidence="1" id="KW-0812">Transmembrane</keyword>
<dbReference type="InterPro" id="IPR016187">
    <property type="entry name" value="CTDL_fold"/>
</dbReference>
<protein>
    <recommendedName>
        <fullName evidence="2">C-type lectin domain-containing protein</fullName>
    </recommendedName>
</protein>
<keyword evidence="1" id="KW-0472">Membrane</keyword>
<dbReference type="CDD" id="cd00037">
    <property type="entry name" value="CLECT"/>
    <property type="match status" value="2"/>
</dbReference>
<dbReference type="Proteomes" id="UP001176961">
    <property type="component" value="Unassembled WGS sequence"/>
</dbReference>
<dbReference type="SMART" id="SM00034">
    <property type="entry name" value="CLECT"/>
    <property type="match status" value="2"/>
</dbReference>
<dbReference type="InterPro" id="IPR001304">
    <property type="entry name" value="C-type_lectin-like"/>
</dbReference>
<keyword evidence="4" id="KW-1185">Reference proteome</keyword>
<comment type="caution">
    <text evidence="3">The sequence shown here is derived from an EMBL/GenBank/DDBJ whole genome shotgun (WGS) entry which is preliminary data.</text>
</comment>